<proteinExistence type="predicted"/>
<dbReference type="EMBL" id="GBRH01164423">
    <property type="protein sequence ID" value="JAE33473.1"/>
    <property type="molecule type" value="Transcribed_RNA"/>
</dbReference>
<sequence>MRGKQESPFSTLAFSNIVFLRKKMTKALDLYSPAKSQRKSKWENQIACEPWQ</sequence>
<evidence type="ECO:0000313" key="1">
    <source>
        <dbReference type="EMBL" id="JAE33473.1"/>
    </source>
</evidence>
<reference evidence="1" key="1">
    <citation type="submission" date="2014-09" db="EMBL/GenBank/DDBJ databases">
        <authorList>
            <person name="Magalhaes I.L.F."/>
            <person name="Oliveira U."/>
            <person name="Santos F.R."/>
            <person name="Vidigal T.H.D.A."/>
            <person name="Brescovit A.D."/>
            <person name="Santos A.J."/>
        </authorList>
    </citation>
    <scope>NUCLEOTIDE SEQUENCE</scope>
    <source>
        <tissue evidence="1">Shoot tissue taken approximately 20 cm above the soil surface</tissue>
    </source>
</reference>
<dbReference type="AlphaFoldDB" id="A0A0A9HKR5"/>
<organism evidence="1">
    <name type="scientific">Arundo donax</name>
    <name type="common">Giant reed</name>
    <name type="synonym">Donax arundinaceus</name>
    <dbReference type="NCBI Taxonomy" id="35708"/>
    <lineage>
        <taxon>Eukaryota</taxon>
        <taxon>Viridiplantae</taxon>
        <taxon>Streptophyta</taxon>
        <taxon>Embryophyta</taxon>
        <taxon>Tracheophyta</taxon>
        <taxon>Spermatophyta</taxon>
        <taxon>Magnoliopsida</taxon>
        <taxon>Liliopsida</taxon>
        <taxon>Poales</taxon>
        <taxon>Poaceae</taxon>
        <taxon>PACMAD clade</taxon>
        <taxon>Arundinoideae</taxon>
        <taxon>Arundineae</taxon>
        <taxon>Arundo</taxon>
    </lineage>
</organism>
<reference evidence="1" key="2">
    <citation type="journal article" date="2015" name="Data Brief">
        <title>Shoot transcriptome of the giant reed, Arundo donax.</title>
        <authorList>
            <person name="Barrero R.A."/>
            <person name="Guerrero F.D."/>
            <person name="Moolhuijzen P."/>
            <person name="Goolsby J.A."/>
            <person name="Tidwell J."/>
            <person name="Bellgard S.E."/>
            <person name="Bellgard M.I."/>
        </authorList>
    </citation>
    <scope>NUCLEOTIDE SEQUENCE</scope>
    <source>
        <tissue evidence="1">Shoot tissue taken approximately 20 cm above the soil surface</tissue>
    </source>
</reference>
<accession>A0A0A9HKR5</accession>
<protein>
    <submittedName>
        <fullName evidence="1">Uncharacterized protein</fullName>
    </submittedName>
</protein>
<name>A0A0A9HKR5_ARUDO</name>